<evidence type="ECO:0000313" key="5">
    <source>
        <dbReference type="Proteomes" id="UP001152797"/>
    </source>
</evidence>
<keyword evidence="5" id="KW-1185">Reference proteome</keyword>
<dbReference type="PROSITE" id="PS50103">
    <property type="entry name" value="ZF_C3H1"/>
    <property type="match status" value="1"/>
</dbReference>
<accession>A0A9P1G8H5</accession>
<reference evidence="3" key="1">
    <citation type="submission" date="2022-10" db="EMBL/GenBank/DDBJ databases">
        <authorList>
            <person name="Chen Y."/>
            <person name="Dougan E. K."/>
            <person name="Chan C."/>
            <person name="Rhodes N."/>
            <person name="Thang M."/>
        </authorList>
    </citation>
    <scope>NUCLEOTIDE SEQUENCE</scope>
</reference>
<dbReference type="EMBL" id="CAMXCT020003357">
    <property type="protein sequence ID" value="CAL1157433.1"/>
    <property type="molecule type" value="Genomic_DNA"/>
</dbReference>
<keyword evidence="1" id="KW-0479">Metal-binding</keyword>
<feature type="domain" description="C3H1-type" evidence="2">
    <location>
        <begin position="7"/>
        <end position="30"/>
    </location>
</feature>
<evidence type="ECO:0000313" key="4">
    <source>
        <dbReference type="EMBL" id="CAL4791370.1"/>
    </source>
</evidence>
<proteinExistence type="predicted"/>
<keyword evidence="1" id="KW-0862">Zinc</keyword>
<dbReference type="EMBL" id="CAMXCT030003357">
    <property type="protein sequence ID" value="CAL4791370.1"/>
    <property type="molecule type" value="Genomic_DNA"/>
</dbReference>
<evidence type="ECO:0000256" key="1">
    <source>
        <dbReference type="PROSITE-ProRule" id="PRU00723"/>
    </source>
</evidence>
<dbReference type="AlphaFoldDB" id="A0A9P1G8H5"/>
<name>A0A9P1G8H5_9DINO</name>
<dbReference type="InterPro" id="IPR000571">
    <property type="entry name" value="Znf_CCCH"/>
</dbReference>
<reference evidence="4 5" key="2">
    <citation type="submission" date="2024-05" db="EMBL/GenBank/DDBJ databases">
        <authorList>
            <person name="Chen Y."/>
            <person name="Shah S."/>
            <person name="Dougan E. K."/>
            <person name="Thang M."/>
            <person name="Chan C."/>
        </authorList>
    </citation>
    <scope>NUCLEOTIDE SEQUENCE [LARGE SCALE GENOMIC DNA]</scope>
</reference>
<evidence type="ECO:0000313" key="3">
    <source>
        <dbReference type="EMBL" id="CAI4004058.1"/>
    </source>
</evidence>
<dbReference type="EMBL" id="CAMXCT010003357">
    <property type="protein sequence ID" value="CAI4004058.1"/>
    <property type="molecule type" value="Genomic_DNA"/>
</dbReference>
<dbReference type="Proteomes" id="UP001152797">
    <property type="component" value="Unassembled WGS sequence"/>
</dbReference>
<dbReference type="GO" id="GO:0008270">
    <property type="term" value="F:zinc ion binding"/>
    <property type="evidence" value="ECO:0007669"/>
    <property type="project" value="UniProtKB-KW"/>
</dbReference>
<keyword evidence="1" id="KW-0863">Zinc-finger</keyword>
<organism evidence="3">
    <name type="scientific">Cladocopium goreaui</name>
    <dbReference type="NCBI Taxonomy" id="2562237"/>
    <lineage>
        <taxon>Eukaryota</taxon>
        <taxon>Sar</taxon>
        <taxon>Alveolata</taxon>
        <taxon>Dinophyceae</taxon>
        <taxon>Suessiales</taxon>
        <taxon>Symbiodiniaceae</taxon>
        <taxon>Cladocopium</taxon>
    </lineage>
</organism>
<gene>
    <name evidence="3" type="ORF">C1SCF055_LOCUS29875</name>
</gene>
<feature type="zinc finger region" description="C3H1-type" evidence="1">
    <location>
        <begin position="7"/>
        <end position="30"/>
    </location>
</feature>
<protein>
    <recommendedName>
        <fullName evidence="2">C3H1-type domain-containing protein</fullName>
    </recommendedName>
</protein>
<sequence>MDGTCQPCVLFASAGGCHKGEACRYCHLPHLPEARATTRGVRKHTRDSIKERVLALLCPPVDRDGVHERLQEEAGRHPFGRKLIIKFLDDPPEEHRGL</sequence>
<evidence type="ECO:0000259" key="2">
    <source>
        <dbReference type="PROSITE" id="PS50103"/>
    </source>
</evidence>
<comment type="caution">
    <text evidence="3">The sequence shown here is derived from an EMBL/GenBank/DDBJ whole genome shotgun (WGS) entry which is preliminary data.</text>
</comment>